<evidence type="ECO:0000256" key="1">
    <source>
        <dbReference type="ARBA" id="ARBA00005431"/>
    </source>
</evidence>
<dbReference type="RefSeq" id="XP_006819690.1">
    <property type="nucleotide sequence ID" value="XM_006819627.1"/>
</dbReference>
<dbReference type="SUPFAM" id="SSF81296">
    <property type="entry name" value="E set domains"/>
    <property type="match status" value="1"/>
</dbReference>
<evidence type="ECO:0000259" key="3">
    <source>
        <dbReference type="Pfam" id="PF24536"/>
    </source>
</evidence>
<evidence type="ECO:0000256" key="2">
    <source>
        <dbReference type="SAM" id="Phobius"/>
    </source>
</evidence>
<evidence type="ECO:0000313" key="5">
    <source>
        <dbReference type="RefSeq" id="XP_006819690.1"/>
    </source>
</evidence>
<gene>
    <name evidence="5" type="primary">LOC102803814</name>
</gene>
<keyword evidence="2" id="KW-1133">Transmembrane helix</keyword>
<sequence>MPRWHPRWRPFAGLAWKLKCESVDGVSIEAYVQAIAEIIGGQNVVAALRSNEQMMVLFMTIIEFVGIVTLVIIHHFSGFNVSPMALKALSANTNFPLWRFPVNNVSNRMALKRPSWNITLGELGSMGMTSAKNSLFRIRGNISNFHFADHIHIMIDAKDDNGRQRVLGGDIWKPKMFNPNLKSSIIGKVVDYDNGTYSIYFFAAWSGEAFIDIQLVHTRDAALYIEDVFRKKEKMTWQAVYSRGGLEETSMCHLRREGTWTNQCEHMRNPLFGRTLVLCEKPASLACGDLNYFHTSKVSLDNRQHLEDMFHRSYQKINGNPSKLIIHNSSFGLQSLFSEIPICSDGLYIDEFKPTGFWNNNTWHSLVCQTTRFDRQSSRVCLNEYSELYFLGDSTSRQWFIELYQLLGIPSDNVTWDEHYKNTPKKIRKFLYKKTRGKAVIDGMTLFFLFHPLASTKQKLLLDRFPLEYEILENIKTCDTVIVLGTWAHYTRWTVTSFDERLRYIKQHLYEYKKRCPNSKIIIRGSHAREHDGWEKNLGNSDLLLRGVNDILKNVFKSELWLTFIDVWELNYSSFAKQTVHMSEHVVKEEINLLLSNVCPEKYY</sequence>
<evidence type="ECO:0000313" key="4">
    <source>
        <dbReference type="Proteomes" id="UP000694865"/>
    </source>
</evidence>
<feature type="transmembrane region" description="Helical" evidence="2">
    <location>
        <begin position="56"/>
        <end position="76"/>
    </location>
</feature>
<dbReference type="InterPro" id="IPR057106">
    <property type="entry name" value="NXPE4_C"/>
</dbReference>
<organism evidence="4 5">
    <name type="scientific">Saccoglossus kowalevskii</name>
    <name type="common">Acorn worm</name>
    <dbReference type="NCBI Taxonomy" id="10224"/>
    <lineage>
        <taxon>Eukaryota</taxon>
        <taxon>Metazoa</taxon>
        <taxon>Hemichordata</taxon>
        <taxon>Enteropneusta</taxon>
        <taxon>Harrimaniidae</taxon>
        <taxon>Saccoglossus</taxon>
    </lineage>
</organism>
<reference evidence="5" key="1">
    <citation type="submission" date="2025-08" db="UniProtKB">
        <authorList>
            <consortium name="RefSeq"/>
        </authorList>
    </citation>
    <scope>IDENTIFICATION</scope>
    <source>
        <tissue evidence="5">Testes</tissue>
    </source>
</reference>
<feature type="domain" description="NXPE C-terminal" evidence="3">
    <location>
        <begin position="363"/>
        <end position="599"/>
    </location>
</feature>
<keyword evidence="2" id="KW-0472">Membrane</keyword>
<keyword evidence="4" id="KW-1185">Reference proteome</keyword>
<comment type="similarity">
    <text evidence="1">Belongs to the NXPE family.</text>
</comment>
<dbReference type="Pfam" id="PF06312">
    <property type="entry name" value="Neurexophilin"/>
    <property type="match status" value="1"/>
</dbReference>
<keyword evidence="2" id="KW-0812">Transmembrane</keyword>
<dbReference type="GeneID" id="102803814"/>
<proteinExistence type="inferred from homology"/>
<dbReference type="PANTHER" id="PTHR16165:SF5">
    <property type="entry name" value="NXPE FAMILY MEMBER 3"/>
    <property type="match status" value="1"/>
</dbReference>
<dbReference type="PANTHER" id="PTHR16165">
    <property type="entry name" value="NXPE FAMILY MEMBER"/>
    <property type="match status" value="1"/>
</dbReference>
<dbReference type="Pfam" id="PF24536">
    <property type="entry name" value="NXPE4_C"/>
    <property type="match status" value="1"/>
</dbReference>
<dbReference type="Proteomes" id="UP000694865">
    <property type="component" value="Unplaced"/>
</dbReference>
<name>A0ABM0MI49_SACKO</name>
<dbReference type="InterPro" id="IPR014756">
    <property type="entry name" value="Ig_E-set"/>
</dbReference>
<protein>
    <submittedName>
        <fullName evidence="5">NXPE family member 3-like</fullName>
    </submittedName>
</protein>
<dbReference type="InterPro" id="IPR026845">
    <property type="entry name" value="NXPH/NXPE"/>
</dbReference>
<accession>A0ABM0MI49</accession>